<comment type="caution">
    <text evidence="1">The sequence shown here is derived from an EMBL/GenBank/DDBJ whole genome shotgun (WGS) entry which is preliminary data.</text>
</comment>
<name>A0A918DN00_9ACTN</name>
<evidence type="ECO:0000313" key="2">
    <source>
        <dbReference type="Proteomes" id="UP000646523"/>
    </source>
</evidence>
<dbReference type="Proteomes" id="UP000646523">
    <property type="component" value="Unassembled WGS sequence"/>
</dbReference>
<dbReference type="EMBL" id="BMNH01000018">
    <property type="protein sequence ID" value="GGO75944.1"/>
    <property type="molecule type" value="Genomic_DNA"/>
</dbReference>
<keyword evidence="2" id="KW-1185">Reference proteome</keyword>
<protein>
    <submittedName>
        <fullName evidence="1">Uncharacterized protein</fullName>
    </submittedName>
</protein>
<dbReference type="AlphaFoldDB" id="A0A918DN00"/>
<reference evidence="1" key="2">
    <citation type="submission" date="2020-09" db="EMBL/GenBank/DDBJ databases">
        <authorList>
            <person name="Sun Q."/>
            <person name="Zhou Y."/>
        </authorList>
    </citation>
    <scope>NUCLEOTIDE SEQUENCE</scope>
    <source>
        <strain evidence="1">CGMCC 4.7368</strain>
    </source>
</reference>
<reference evidence="1" key="1">
    <citation type="journal article" date="2014" name="Int. J. Syst. Evol. Microbiol.">
        <title>Complete genome sequence of Corynebacterium casei LMG S-19264T (=DSM 44701T), isolated from a smear-ripened cheese.</title>
        <authorList>
            <consortium name="US DOE Joint Genome Institute (JGI-PGF)"/>
            <person name="Walter F."/>
            <person name="Albersmeier A."/>
            <person name="Kalinowski J."/>
            <person name="Ruckert C."/>
        </authorList>
    </citation>
    <scope>NUCLEOTIDE SEQUENCE</scope>
    <source>
        <strain evidence="1">CGMCC 4.7368</strain>
    </source>
</reference>
<gene>
    <name evidence="1" type="ORF">GCM10012289_52200</name>
</gene>
<organism evidence="1 2">
    <name type="scientific">Nonomuraea cavernae</name>
    <dbReference type="NCBI Taxonomy" id="2045107"/>
    <lineage>
        <taxon>Bacteria</taxon>
        <taxon>Bacillati</taxon>
        <taxon>Actinomycetota</taxon>
        <taxon>Actinomycetes</taxon>
        <taxon>Streptosporangiales</taxon>
        <taxon>Streptosporangiaceae</taxon>
        <taxon>Nonomuraea</taxon>
    </lineage>
</organism>
<evidence type="ECO:0000313" key="1">
    <source>
        <dbReference type="EMBL" id="GGO75944.1"/>
    </source>
</evidence>
<proteinExistence type="predicted"/>
<sequence length="80" mass="8913">MRFGWGILTDAPKAPIFCICRLGAFGASDTFNFRSALTETADWVAVRDGRVYDAFTPRGGETTAEYKAQWDYSDAIDFGF</sequence>
<accession>A0A918DN00</accession>